<evidence type="ECO:0000313" key="5">
    <source>
        <dbReference type="Proteomes" id="UP001519342"/>
    </source>
</evidence>
<feature type="chain" id="PRO_5046385723" evidence="2">
    <location>
        <begin position="23"/>
        <end position="385"/>
    </location>
</feature>
<keyword evidence="1 2" id="KW-0732">Signal</keyword>
<evidence type="ECO:0000256" key="1">
    <source>
        <dbReference type="ARBA" id="ARBA00022729"/>
    </source>
</evidence>
<comment type="caution">
    <text evidence="4">The sequence shown here is derived from an EMBL/GenBank/DDBJ whole genome shotgun (WGS) entry which is preliminary data.</text>
</comment>
<gene>
    <name evidence="4" type="ORF">J2Z76_001895</name>
</gene>
<dbReference type="CDD" id="cd19963">
    <property type="entry name" value="PBP1_BMP-like"/>
    <property type="match status" value="1"/>
</dbReference>
<reference evidence="4 5" key="1">
    <citation type="submission" date="2021-03" db="EMBL/GenBank/DDBJ databases">
        <title>Genomic Encyclopedia of Type Strains, Phase IV (KMG-IV): sequencing the most valuable type-strain genomes for metagenomic binning, comparative biology and taxonomic classification.</title>
        <authorList>
            <person name="Goeker M."/>
        </authorList>
    </citation>
    <scope>NUCLEOTIDE SEQUENCE [LARGE SCALE GENOMIC DNA]</scope>
    <source>
        <strain evidence="4 5">DSM 24004</strain>
    </source>
</reference>
<sequence length="385" mass="41224">MKKLFKIVLTLGLVLTLFTACAQKPAAQEPAAQEPSETKEFPAIAKEDIKVGVIHIGNPADGSGYTYAHDQGIVGMQEAIGLEDSQIIRKNNVNDSDPTATETAILECIEEGCNIIFGTSWGYMDTMEALAAEYPDVIFSHGSGYKSNDANFNNYFGRIYQARYLTGIAAGLKTESNLIGYVAAMGQDNSEVTGGLDAFALGVYSVNPDAKVYVKVTNSWFSPEEETNAAKALLGEGCDVIAQHCDTPNPQLEAEKAGAFGIGYNSDMSKDAPKATLTSAVWNWAAYYTWAVENAVNGTWTGENYYGGMKEGLIAISPINESIVADGTIEAIESAEKSMLDGSFNVFDGVIETNDGSTVGEEGKTLDDATITGGINWYFKTVTVK</sequence>
<dbReference type="EMBL" id="JAGGKS010000005">
    <property type="protein sequence ID" value="MBP1926031.1"/>
    <property type="molecule type" value="Genomic_DNA"/>
</dbReference>
<dbReference type="Gene3D" id="3.40.50.2300">
    <property type="match status" value="2"/>
</dbReference>
<accession>A0ABS4GE99</accession>
<dbReference type="Proteomes" id="UP001519342">
    <property type="component" value="Unassembled WGS sequence"/>
</dbReference>
<name>A0ABS4GE99_9FIRM</name>
<dbReference type="InterPro" id="IPR052910">
    <property type="entry name" value="ABC-Purine-Binding"/>
</dbReference>
<dbReference type="Pfam" id="PF02608">
    <property type="entry name" value="Bmp"/>
    <property type="match status" value="1"/>
</dbReference>
<evidence type="ECO:0000256" key="2">
    <source>
        <dbReference type="SAM" id="SignalP"/>
    </source>
</evidence>
<organism evidence="4 5">
    <name type="scientific">Sedimentibacter acidaminivorans</name>
    <dbReference type="NCBI Taxonomy" id="913099"/>
    <lineage>
        <taxon>Bacteria</taxon>
        <taxon>Bacillati</taxon>
        <taxon>Bacillota</taxon>
        <taxon>Tissierellia</taxon>
        <taxon>Sedimentibacter</taxon>
    </lineage>
</organism>
<proteinExistence type="predicted"/>
<feature type="domain" description="ABC transporter substrate-binding protein PnrA-like" evidence="3">
    <location>
        <begin position="56"/>
        <end position="338"/>
    </location>
</feature>
<dbReference type="RefSeq" id="WP_209511769.1">
    <property type="nucleotide sequence ID" value="NZ_JAGGKS010000005.1"/>
</dbReference>
<evidence type="ECO:0000313" key="4">
    <source>
        <dbReference type="EMBL" id="MBP1926031.1"/>
    </source>
</evidence>
<dbReference type="InterPro" id="IPR003760">
    <property type="entry name" value="PnrA-like"/>
</dbReference>
<feature type="signal peptide" evidence="2">
    <location>
        <begin position="1"/>
        <end position="22"/>
    </location>
</feature>
<evidence type="ECO:0000259" key="3">
    <source>
        <dbReference type="Pfam" id="PF02608"/>
    </source>
</evidence>
<protein>
    <submittedName>
        <fullName evidence="4">Basic membrane protein A</fullName>
    </submittedName>
</protein>
<dbReference type="PANTHER" id="PTHR43208">
    <property type="entry name" value="ABC TRANSPORTER SUBSTRATE-BINDING PROTEIN"/>
    <property type="match status" value="1"/>
</dbReference>
<dbReference type="PANTHER" id="PTHR43208:SF1">
    <property type="entry name" value="ABC TRANSPORTER SUBSTRATE-BINDING PROTEIN"/>
    <property type="match status" value="1"/>
</dbReference>
<keyword evidence="5" id="KW-1185">Reference proteome</keyword>
<dbReference type="PROSITE" id="PS51257">
    <property type="entry name" value="PROKAR_LIPOPROTEIN"/>
    <property type="match status" value="1"/>
</dbReference>